<feature type="region of interest" description="Disordered" evidence="1">
    <location>
        <begin position="98"/>
        <end position="120"/>
    </location>
</feature>
<dbReference type="Proteomes" id="UP000288805">
    <property type="component" value="Unassembled WGS sequence"/>
</dbReference>
<dbReference type="AlphaFoldDB" id="A0A438DK35"/>
<dbReference type="PANTHER" id="PTHR48304">
    <property type="entry name" value="QLQ DOMAIN-CONTAINING PROTEIN"/>
    <property type="match status" value="1"/>
</dbReference>
<feature type="region of interest" description="Disordered" evidence="1">
    <location>
        <begin position="1"/>
        <end position="23"/>
    </location>
</feature>
<evidence type="ECO:0000313" key="3">
    <source>
        <dbReference type="Proteomes" id="UP000288805"/>
    </source>
</evidence>
<reference evidence="2 3" key="1">
    <citation type="journal article" date="2018" name="PLoS Genet.">
        <title>Population sequencing reveals clonal diversity and ancestral inbreeding in the grapevine cultivar Chardonnay.</title>
        <authorList>
            <person name="Roach M.J."/>
            <person name="Johnson D.L."/>
            <person name="Bohlmann J."/>
            <person name="van Vuuren H.J."/>
            <person name="Jones S.J."/>
            <person name="Pretorius I.S."/>
            <person name="Schmidt S.A."/>
            <person name="Borneman A.R."/>
        </authorList>
    </citation>
    <scope>NUCLEOTIDE SEQUENCE [LARGE SCALE GENOMIC DNA]</scope>
    <source>
        <strain evidence="3">cv. Chardonnay</strain>
        <tissue evidence="2">Leaf</tissue>
    </source>
</reference>
<accession>A0A438DK35</accession>
<name>A0A438DK35_VITVI</name>
<feature type="compositionally biased region" description="Polar residues" evidence="1">
    <location>
        <begin position="101"/>
        <end position="112"/>
    </location>
</feature>
<evidence type="ECO:0000313" key="2">
    <source>
        <dbReference type="EMBL" id="RVW35831.1"/>
    </source>
</evidence>
<organism evidence="2 3">
    <name type="scientific">Vitis vinifera</name>
    <name type="common">Grape</name>
    <dbReference type="NCBI Taxonomy" id="29760"/>
    <lineage>
        <taxon>Eukaryota</taxon>
        <taxon>Viridiplantae</taxon>
        <taxon>Streptophyta</taxon>
        <taxon>Embryophyta</taxon>
        <taxon>Tracheophyta</taxon>
        <taxon>Spermatophyta</taxon>
        <taxon>Magnoliopsida</taxon>
        <taxon>eudicotyledons</taxon>
        <taxon>Gunneridae</taxon>
        <taxon>Pentapetalae</taxon>
        <taxon>rosids</taxon>
        <taxon>Vitales</taxon>
        <taxon>Vitaceae</taxon>
        <taxon>Viteae</taxon>
        <taxon>Vitis</taxon>
    </lineage>
</organism>
<comment type="caution">
    <text evidence="2">The sequence shown here is derived from an EMBL/GenBank/DDBJ whole genome shotgun (WGS) entry which is preliminary data.</text>
</comment>
<evidence type="ECO:0000256" key="1">
    <source>
        <dbReference type="SAM" id="MobiDB-lite"/>
    </source>
</evidence>
<sequence>MDYDDNDFQSQNLQLAGEGSAKFPPVLGPYALPKFDFDDSLQGHLRRNNVWSEATSSESVEMLLKSVGEEEIIPGQTSVKDSGACDELGSITKQMEHNLKPDNSNLSNIEDTSQTHEGDSLAYRSSTDLPVTEGNMLIESKDDDANQREIDTLVNESLNNNTQDDFSASGMQVDNIITSMHNVMTSAEQLNNQKAPPDHINDISHGSGDALSKDNDVDGEEHNVLRKEDQMNDKVLEGNLVDSGAGNLEHPLYLDSKESRGEGNAVETCASNVEGPSSTIMKGDSELNVVEGCSEGVKESVQESKCEELVLSKDTEMVNQFTGNMHGGSPIASKEQKMDSHVQLTYGKSSFVKKKDDLLESGNQLKSEISTSHLDTSLLSEVTNKLSEGNCDGSGSHHKGDISSKLVVSSSAELHGESHTTENVKCAIGVHGEDINAGDDVPVVEDGNVKLSTDLSNMEHEIGGSLPIGECSRENDDDSASFGLIVVAVDFSSEHDTVAFILNEGKVEELTLRLFEEVKKQIITGA</sequence>
<gene>
    <name evidence="2" type="ORF">CK203_082515</name>
</gene>
<protein>
    <submittedName>
        <fullName evidence="2">Uncharacterized protein</fullName>
    </submittedName>
</protein>
<dbReference type="EMBL" id="QGNW01001593">
    <property type="protein sequence ID" value="RVW35831.1"/>
    <property type="molecule type" value="Genomic_DNA"/>
</dbReference>
<dbReference type="PANTHER" id="PTHR48304:SF1">
    <property type="entry name" value="QLQ DOMAIN-CONTAINING PROTEIN"/>
    <property type="match status" value="1"/>
</dbReference>
<proteinExistence type="predicted"/>